<dbReference type="InterPro" id="IPR036093">
    <property type="entry name" value="NAC_dom_sf"/>
</dbReference>
<dbReference type="Gene3D" id="2.170.150.80">
    <property type="entry name" value="NAC domain"/>
    <property type="match status" value="1"/>
</dbReference>
<dbReference type="AlphaFoldDB" id="T2C9W1"/>
<feature type="region of interest" description="Disordered" evidence="5">
    <location>
        <begin position="262"/>
        <end position="345"/>
    </location>
</feature>
<evidence type="ECO:0000256" key="4">
    <source>
        <dbReference type="ARBA" id="ARBA00023242"/>
    </source>
</evidence>
<evidence type="ECO:0000259" key="6">
    <source>
        <dbReference type="PROSITE" id="PS51005"/>
    </source>
</evidence>
<dbReference type="PROSITE" id="PS51005">
    <property type="entry name" value="NAC"/>
    <property type="match status" value="1"/>
</dbReference>
<dbReference type="GO" id="GO:0003677">
    <property type="term" value="F:DNA binding"/>
    <property type="evidence" value="ECO:0007669"/>
    <property type="project" value="UniProtKB-KW"/>
</dbReference>
<evidence type="ECO:0000256" key="2">
    <source>
        <dbReference type="ARBA" id="ARBA00023125"/>
    </source>
</evidence>
<evidence type="ECO:0000256" key="1">
    <source>
        <dbReference type="ARBA" id="ARBA00023015"/>
    </source>
</evidence>
<evidence type="ECO:0000256" key="5">
    <source>
        <dbReference type="SAM" id="MobiDB-lite"/>
    </source>
</evidence>
<keyword evidence="4" id="KW-0539">Nucleus</keyword>
<name>T2C9W1_9CARY</name>
<organism evidence="7">
    <name type="scientific">Tamarix hispida</name>
    <dbReference type="NCBI Taxonomy" id="189793"/>
    <lineage>
        <taxon>Eukaryota</taxon>
        <taxon>Viridiplantae</taxon>
        <taxon>Streptophyta</taxon>
        <taxon>Embryophyta</taxon>
        <taxon>Tracheophyta</taxon>
        <taxon>Spermatophyta</taxon>
        <taxon>Magnoliopsida</taxon>
        <taxon>eudicotyledons</taxon>
        <taxon>Gunneridae</taxon>
        <taxon>Pentapetalae</taxon>
        <taxon>Caryophyllales</taxon>
        <taxon>Tamaricaceae</taxon>
        <taxon>Tamarix</taxon>
    </lineage>
</organism>
<reference evidence="7" key="1">
    <citation type="submission" date="2013-05" db="EMBL/GenBank/DDBJ databases">
        <authorList>
            <person name="Wang Y.C."/>
            <person name="Wang L.Q."/>
            <person name="Wang C."/>
        </authorList>
    </citation>
    <scope>NUCLEOTIDE SEQUENCE</scope>
</reference>
<dbReference type="SUPFAM" id="SSF101941">
    <property type="entry name" value="NAC domain"/>
    <property type="match status" value="1"/>
</dbReference>
<accession>T2C9W1</accession>
<dbReference type="Pfam" id="PF02365">
    <property type="entry name" value="NAM"/>
    <property type="match status" value="1"/>
</dbReference>
<dbReference type="InterPro" id="IPR003441">
    <property type="entry name" value="NAC-dom"/>
</dbReference>
<sequence>MCPPASPLGPDCTGRDIFKVLDPAQPGDHIPLPSDVQTGINLHEYHPENLPGIANGCWYLLRSPFKMETDTGFWKATGDARRIYSDGRVSGWESTREFYEPNDHRTHWVMQEYTITHNVPNLLEGYGSLCRVFFCHGENGDHRSPQSQIGVNFRGDDPISSTNERIISSDPVQLSLSQVNVGNGEVIRLDDYLRHGDYLALGDLGVSYSSSSSSANSCRPSVSSDELFDFLEVDDLTPEISQEIRPESTGTSSGLAEVVVSPDTEGTMVSSNTIDSRVESLKRGNSSPGTAVKEKNIPDEGGSQHAGQSRAPKKARNVLLTNLNEHTAAPSSSQDSAPVEHKEMVVRKKKRKNKYFCFMPF</sequence>
<feature type="domain" description="NAC" evidence="6">
    <location>
        <begin position="2"/>
        <end position="135"/>
    </location>
</feature>
<feature type="compositionally biased region" description="Polar residues" evidence="5">
    <location>
        <begin position="319"/>
        <end position="336"/>
    </location>
</feature>
<keyword evidence="2" id="KW-0238">DNA-binding</keyword>
<evidence type="ECO:0000256" key="3">
    <source>
        <dbReference type="ARBA" id="ARBA00023163"/>
    </source>
</evidence>
<protein>
    <submittedName>
        <fullName evidence="7">Putative NAC domain class transcription factor</fullName>
    </submittedName>
</protein>
<dbReference type="GO" id="GO:0006355">
    <property type="term" value="P:regulation of DNA-templated transcription"/>
    <property type="evidence" value="ECO:0007669"/>
    <property type="project" value="InterPro"/>
</dbReference>
<keyword evidence="1" id="KW-0805">Transcription regulation</keyword>
<proteinExistence type="evidence at transcript level"/>
<gene>
    <name evidence="7" type="primary">NAC25</name>
</gene>
<evidence type="ECO:0000313" key="7">
    <source>
        <dbReference type="EMBL" id="AGV29476.1"/>
    </source>
</evidence>
<dbReference type="EMBL" id="KF031950">
    <property type="protein sequence ID" value="AGV29476.1"/>
    <property type="molecule type" value="mRNA"/>
</dbReference>
<keyword evidence="3" id="KW-0804">Transcription</keyword>